<dbReference type="InterPro" id="IPR051162">
    <property type="entry name" value="T4SS_component"/>
</dbReference>
<keyword evidence="2" id="KW-0472">Membrane</keyword>
<feature type="transmembrane region" description="Helical" evidence="2">
    <location>
        <begin position="67"/>
        <end position="88"/>
    </location>
</feature>
<dbReference type="Proteomes" id="UP001379235">
    <property type="component" value="Unassembled WGS sequence"/>
</dbReference>
<evidence type="ECO:0000313" key="3">
    <source>
        <dbReference type="EMBL" id="MEJ6011420.1"/>
    </source>
</evidence>
<dbReference type="PANTHER" id="PTHR30121">
    <property type="entry name" value="UNCHARACTERIZED PROTEIN YJGR-RELATED"/>
    <property type="match status" value="1"/>
</dbReference>
<proteinExistence type="predicted"/>
<feature type="region of interest" description="Disordered" evidence="1">
    <location>
        <begin position="496"/>
        <end position="518"/>
    </location>
</feature>
<feature type="transmembrane region" description="Helical" evidence="2">
    <location>
        <begin position="37"/>
        <end position="55"/>
    </location>
</feature>
<keyword evidence="2" id="KW-0812">Transmembrane</keyword>
<keyword evidence="4" id="KW-1185">Reference proteome</keyword>
<feature type="compositionally biased region" description="Basic and acidic residues" evidence="1">
    <location>
        <begin position="92"/>
        <end position="108"/>
    </location>
</feature>
<feature type="compositionally biased region" description="Polar residues" evidence="1">
    <location>
        <begin position="496"/>
        <end position="508"/>
    </location>
</feature>
<evidence type="ECO:0000313" key="4">
    <source>
        <dbReference type="Proteomes" id="UP001379235"/>
    </source>
</evidence>
<dbReference type="Gene3D" id="3.40.50.300">
    <property type="entry name" value="P-loop containing nucleotide triphosphate hydrolases"/>
    <property type="match status" value="2"/>
</dbReference>
<name>A0ABU8SCA1_9SPHN</name>
<gene>
    <name evidence="3" type="ORF">WG900_16000</name>
</gene>
<dbReference type="EMBL" id="JBBHJY010000009">
    <property type="protein sequence ID" value="MEJ6011420.1"/>
    <property type="molecule type" value="Genomic_DNA"/>
</dbReference>
<dbReference type="SUPFAM" id="SSF52540">
    <property type="entry name" value="P-loop containing nucleoside triphosphate hydrolases"/>
    <property type="match status" value="1"/>
</dbReference>
<comment type="caution">
    <text evidence="3">The sequence shown here is derived from an EMBL/GenBank/DDBJ whole genome shotgun (WGS) entry which is preliminary data.</text>
</comment>
<dbReference type="CDD" id="cd01127">
    <property type="entry name" value="TrwB_TraG_TraD_VirD4"/>
    <property type="match status" value="1"/>
</dbReference>
<organism evidence="3 4">
    <name type="scientific">Novosphingobium aquae</name>
    <dbReference type="NCBI Taxonomy" id="3133435"/>
    <lineage>
        <taxon>Bacteria</taxon>
        <taxon>Pseudomonadati</taxon>
        <taxon>Pseudomonadota</taxon>
        <taxon>Alphaproteobacteria</taxon>
        <taxon>Sphingomonadales</taxon>
        <taxon>Sphingomonadaceae</taxon>
        <taxon>Novosphingobium</taxon>
    </lineage>
</organism>
<keyword evidence="2" id="KW-1133">Transmembrane helix</keyword>
<feature type="region of interest" description="Disordered" evidence="1">
    <location>
        <begin position="92"/>
        <end position="119"/>
    </location>
</feature>
<reference evidence="3 4" key="1">
    <citation type="submission" date="2024-03" db="EMBL/GenBank/DDBJ databases">
        <authorList>
            <person name="Jo J.-H."/>
        </authorList>
    </citation>
    <scope>NUCLEOTIDE SEQUENCE [LARGE SCALE GENOMIC DNA]</scope>
    <source>
        <strain evidence="3 4">AS3R-12</strain>
    </source>
</reference>
<dbReference type="PANTHER" id="PTHR30121:SF6">
    <property type="entry name" value="SLR6007 PROTEIN"/>
    <property type="match status" value="1"/>
</dbReference>
<protein>
    <submittedName>
        <fullName evidence="3">Uncharacterized protein</fullName>
    </submittedName>
</protein>
<sequence>MEYVLTGLLTVAVAVTNFICSILVLQVSIKDRHSLGIAISASSIIILIGGMVIAGPGSNSANTSWQVIMGIALGLSCFPTVSVGMEWWEKGKAKPEPEVVPEPVKEPEPEPEPTPEEPAFHIKPELRTEHVMVVAGSGGGKTQLFQNLLLHDIAHECTVIVIDSQGQLIDNLLQVVAAKDLVHLTPTDKNYPLALNLFSKGMDSSLYEYIFNSSGETLTPKMATVYRYVSRLVSVIPGATLDTMRQILEENGAQKYQEYFPQLPPIARSFFETEFNDKRAYGETKSGVLRRLYSLLENDAFAAMFTSPENKLNLEREIYGQKIILIDTAKRMMKGETFRIFGRFFIAQIARAIFNRDKPYPHPVYIYIDEFADYVTEEDMIIELFTQARKFNVGMTVAFQFLAQLPDKALRAVLTNTATKVVGNVSAADRRTMANEIGINQEALNNVPKGRFLFASNGLGTQWWDVPLGKLERLGKRSSDELEVIRDRMRKAYSYQPSAETTEASAVQGSDPFADFEE</sequence>
<feature type="transmembrane region" description="Helical" evidence="2">
    <location>
        <begin position="6"/>
        <end position="25"/>
    </location>
</feature>
<dbReference type="RefSeq" id="WP_339968659.1">
    <property type="nucleotide sequence ID" value="NZ_JBBHJY010000009.1"/>
</dbReference>
<dbReference type="InterPro" id="IPR027417">
    <property type="entry name" value="P-loop_NTPase"/>
</dbReference>
<evidence type="ECO:0000256" key="2">
    <source>
        <dbReference type="SAM" id="Phobius"/>
    </source>
</evidence>
<accession>A0ABU8SCA1</accession>
<evidence type="ECO:0000256" key="1">
    <source>
        <dbReference type="SAM" id="MobiDB-lite"/>
    </source>
</evidence>